<evidence type="ECO:0000313" key="1">
    <source>
        <dbReference type="EMBL" id="CAB4023943.1"/>
    </source>
</evidence>
<dbReference type="EMBL" id="CACRXK020012757">
    <property type="protein sequence ID" value="CAB4023943.1"/>
    <property type="molecule type" value="Genomic_DNA"/>
</dbReference>
<evidence type="ECO:0000313" key="2">
    <source>
        <dbReference type="Proteomes" id="UP001152795"/>
    </source>
</evidence>
<dbReference type="PANTHER" id="PTHR35558">
    <property type="entry name" value="SGNH_HYDRO DOMAIN-CONTAINING PROTEIN"/>
    <property type="match status" value="1"/>
</dbReference>
<keyword evidence="2" id="KW-1185">Reference proteome</keyword>
<reference evidence="1" key="1">
    <citation type="submission" date="2020-04" db="EMBL/GenBank/DDBJ databases">
        <authorList>
            <person name="Alioto T."/>
            <person name="Alioto T."/>
            <person name="Gomez Garrido J."/>
        </authorList>
    </citation>
    <scope>NUCLEOTIDE SEQUENCE</scope>
    <source>
        <strain evidence="1">A484AB</strain>
    </source>
</reference>
<proteinExistence type="predicted"/>
<organism evidence="1 2">
    <name type="scientific">Paramuricea clavata</name>
    <name type="common">Red gorgonian</name>
    <name type="synonym">Violescent sea-whip</name>
    <dbReference type="NCBI Taxonomy" id="317549"/>
    <lineage>
        <taxon>Eukaryota</taxon>
        <taxon>Metazoa</taxon>
        <taxon>Cnidaria</taxon>
        <taxon>Anthozoa</taxon>
        <taxon>Octocorallia</taxon>
        <taxon>Malacalcyonacea</taxon>
        <taxon>Plexauridae</taxon>
        <taxon>Paramuricea</taxon>
    </lineage>
</organism>
<comment type="caution">
    <text evidence="1">The sequence shown here is derived from an EMBL/GenBank/DDBJ whole genome shotgun (WGS) entry which is preliminary data.</text>
</comment>
<dbReference type="AlphaFoldDB" id="A0A6S7K6P8"/>
<sequence>MANPVASQIGQSGSTIVTSSLSTPPVQPAYVQAIGHNTSSTVSGTNRAGAAFVFSVGRPAGCSSRQKEKEFVSVVEWLEAFGVYMLIVTAYHPQRITDLLRYLLLGLRTAQKFSSKVWLTYDVAFRKDAAAREPPVRFVSVVTPLCVSVFRRELEDHPDKGRVNYVCDGIQHGFRTGFCPELVHLRSSSRNMRSASDHPDVVDAYIGTELSKGRVIGPFTDPPVPNLHCSPFGVIPKKNQPGKWHLILDLSSPDSHSVNDGIPS</sequence>
<protein>
    <submittedName>
        <fullName evidence="1">Uncharacterized protein</fullName>
    </submittedName>
</protein>
<name>A0A6S7K6P8_PARCT</name>
<accession>A0A6S7K6P8</accession>
<gene>
    <name evidence="1" type="ORF">PACLA_8A056602</name>
</gene>
<dbReference type="OrthoDB" id="5989291at2759"/>
<dbReference type="Proteomes" id="UP001152795">
    <property type="component" value="Unassembled WGS sequence"/>
</dbReference>
<dbReference type="PANTHER" id="PTHR35558:SF1">
    <property type="entry name" value="ENDONUCLEASE_EXONUCLEASE_PHOSPHATASE DOMAIN-CONTAINING PROTEIN"/>
    <property type="match status" value="1"/>
</dbReference>